<protein>
    <submittedName>
        <fullName evidence="1">Uncharacterized protein</fullName>
    </submittedName>
</protein>
<organism evidence="1">
    <name type="scientific">marine metagenome</name>
    <dbReference type="NCBI Taxonomy" id="408172"/>
    <lineage>
        <taxon>unclassified sequences</taxon>
        <taxon>metagenomes</taxon>
        <taxon>ecological metagenomes</taxon>
    </lineage>
</organism>
<dbReference type="EMBL" id="UINC01039220">
    <property type="protein sequence ID" value="SVB37388.1"/>
    <property type="molecule type" value="Genomic_DNA"/>
</dbReference>
<gene>
    <name evidence="1" type="ORF">METZ01_LOCUS190242</name>
</gene>
<proteinExistence type="predicted"/>
<name>A0A382DG67_9ZZZZ</name>
<reference evidence="1" key="1">
    <citation type="submission" date="2018-05" db="EMBL/GenBank/DDBJ databases">
        <authorList>
            <person name="Lanie J.A."/>
            <person name="Ng W.-L."/>
            <person name="Kazmierczak K.M."/>
            <person name="Andrzejewski T.M."/>
            <person name="Davidsen T.M."/>
            <person name="Wayne K.J."/>
            <person name="Tettelin H."/>
            <person name="Glass J.I."/>
            <person name="Rusch D."/>
            <person name="Podicherti R."/>
            <person name="Tsui H.-C.T."/>
            <person name="Winkler M.E."/>
        </authorList>
    </citation>
    <scope>NUCLEOTIDE SEQUENCE</scope>
</reference>
<accession>A0A382DG67</accession>
<evidence type="ECO:0000313" key="1">
    <source>
        <dbReference type="EMBL" id="SVB37388.1"/>
    </source>
</evidence>
<dbReference type="AlphaFoldDB" id="A0A382DG67"/>
<sequence>MDLTPRERFIVHLMMVDRFAVVNALAYDHAMNLLNSNATHEPKMGNDSCPDCGYELAYGWAEDDWLEDGFSNNAWLGNPISQQEFDTTESNQVDPRIALSTLRKQRCKSLSDEEAAWLAENVEEEKILSARMLDHCIVSTEASYPVLDFVELDQYYGMTTQQDEDKHCTVCKKPFASHSWDQQKACAKSMFSIQSAKNEFR</sequence>